<evidence type="ECO:0000313" key="2">
    <source>
        <dbReference type="EMBL" id="KAJ7642269.1"/>
    </source>
</evidence>
<evidence type="ECO:0000256" key="1">
    <source>
        <dbReference type="SAM" id="MobiDB-lite"/>
    </source>
</evidence>
<protein>
    <submittedName>
        <fullName evidence="2">Uncharacterized protein</fullName>
    </submittedName>
</protein>
<sequence>MAKWAWQINTLTLGASDNSCQKGKRKTSACLVLSSSRVHQATETDERDESGTAAVGSNTGKTDDMAGILDTGGSHSEEKKQTLDLGLFVRESSSLNELGVVESVTFYQCGSKPTYRASTNRATHRRGTSRSAHDVLTRLNQQPTLPNKRSPSVLPLIWRWASVLTSELTSISPKRSKPLVPTDEPFRIPDENRHTAKGVGMGVVNGDQERIVRESVVNEPVADDGGMSGAVITGRVYNELGGNGGVLVRVRRHAEKDQRFGLRMFLLVQTSQGCARGRQWNGFRGGVLVGAGVIHGDKERESAALAGCWVVGTTTGSTPENASRQAAGKPGRNKRSDVDDMGASQKDDHD</sequence>
<dbReference type="AlphaFoldDB" id="A0AAD7C937"/>
<accession>A0AAD7C937</accession>
<feature type="region of interest" description="Disordered" evidence="1">
    <location>
        <begin position="35"/>
        <end position="77"/>
    </location>
</feature>
<keyword evidence="3" id="KW-1185">Reference proteome</keyword>
<evidence type="ECO:0000313" key="3">
    <source>
        <dbReference type="Proteomes" id="UP001221142"/>
    </source>
</evidence>
<reference evidence="2" key="1">
    <citation type="submission" date="2023-03" db="EMBL/GenBank/DDBJ databases">
        <title>Massive genome expansion in bonnet fungi (Mycena s.s.) driven by repeated elements and novel gene families across ecological guilds.</title>
        <authorList>
            <consortium name="Lawrence Berkeley National Laboratory"/>
            <person name="Harder C.B."/>
            <person name="Miyauchi S."/>
            <person name="Viragh M."/>
            <person name="Kuo A."/>
            <person name="Thoen E."/>
            <person name="Andreopoulos B."/>
            <person name="Lu D."/>
            <person name="Skrede I."/>
            <person name="Drula E."/>
            <person name="Henrissat B."/>
            <person name="Morin E."/>
            <person name="Kohler A."/>
            <person name="Barry K."/>
            <person name="LaButti K."/>
            <person name="Morin E."/>
            <person name="Salamov A."/>
            <person name="Lipzen A."/>
            <person name="Mereny Z."/>
            <person name="Hegedus B."/>
            <person name="Baldrian P."/>
            <person name="Stursova M."/>
            <person name="Weitz H."/>
            <person name="Taylor A."/>
            <person name="Grigoriev I.V."/>
            <person name="Nagy L.G."/>
            <person name="Martin F."/>
            <person name="Kauserud H."/>
        </authorList>
    </citation>
    <scope>NUCLEOTIDE SEQUENCE</scope>
    <source>
        <strain evidence="2">9284</strain>
    </source>
</reference>
<dbReference type="Proteomes" id="UP001221142">
    <property type="component" value="Unassembled WGS sequence"/>
</dbReference>
<proteinExistence type="predicted"/>
<gene>
    <name evidence="2" type="ORF">FB45DRAFT_863316</name>
</gene>
<feature type="region of interest" description="Disordered" evidence="1">
    <location>
        <begin position="314"/>
        <end position="350"/>
    </location>
</feature>
<feature type="compositionally biased region" description="Basic and acidic residues" evidence="1">
    <location>
        <begin position="184"/>
        <end position="194"/>
    </location>
</feature>
<feature type="region of interest" description="Disordered" evidence="1">
    <location>
        <begin position="173"/>
        <end position="200"/>
    </location>
</feature>
<organism evidence="2 3">
    <name type="scientific">Roridomyces roridus</name>
    <dbReference type="NCBI Taxonomy" id="1738132"/>
    <lineage>
        <taxon>Eukaryota</taxon>
        <taxon>Fungi</taxon>
        <taxon>Dikarya</taxon>
        <taxon>Basidiomycota</taxon>
        <taxon>Agaricomycotina</taxon>
        <taxon>Agaricomycetes</taxon>
        <taxon>Agaricomycetidae</taxon>
        <taxon>Agaricales</taxon>
        <taxon>Marasmiineae</taxon>
        <taxon>Mycenaceae</taxon>
        <taxon>Roridomyces</taxon>
    </lineage>
</organism>
<feature type="compositionally biased region" description="Polar residues" evidence="1">
    <location>
        <begin position="314"/>
        <end position="324"/>
    </location>
</feature>
<dbReference type="EMBL" id="JARKIF010000004">
    <property type="protein sequence ID" value="KAJ7642269.1"/>
    <property type="molecule type" value="Genomic_DNA"/>
</dbReference>
<comment type="caution">
    <text evidence="2">The sequence shown here is derived from an EMBL/GenBank/DDBJ whole genome shotgun (WGS) entry which is preliminary data.</text>
</comment>
<name>A0AAD7C937_9AGAR</name>